<dbReference type="FunFam" id="1.10.10.10:FF:000001">
    <property type="entry name" value="LysR family transcriptional regulator"/>
    <property type="match status" value="1"/>
</dbReference>
<keyword evidence="2" id="KW-0805">Transcription regulation</keyword>
<evidence type="ECO:0000256" key="4">
    <source>
        <dbReference type="ARBA" id="ARBA00023163"/>
    </source>
</evidence>
<dbReference type="InterPro" id="IPR036388">
    <property type="entry name" value="WH-like_DNA-bd_sf"/>
</dbReference>
<organism evidence="6 7">
    <name type="scientific">Paraphotobacterium marinum</name>
    <dbReference type="NCBI Taxonomy" id="1755811"/>
    <lineage>
        <taxon>Bacteria</taxon>
        <taxon>Pseudomonadati</taxon>
        <taxon>Pseudomonadota</taxon>
        <taxon>Gammaproteobacteria</taxon>
        <taxon>Vibrionales</taxon>
        <taxon>Vibrionaceae</taxon>
        <taxon>Paraphotobacterium</taxon>
    </lineage>
</organism>
<sequence>MDILSCIKSFTAVAEEGSFTKAAIKLKKSKVLISRHVSQLESYLMTRLFNRTTRTLSLTSLGQYYYENINPLISEITDINSLIREQKNGLSGSIRILAPNSFSEIICINPICSFNQKYPNINIELKLSNQIQSLSSEGFDIAIRSGDLIRSDLSLIAKKIFSYDIILCASTEYIKNHEKITCPTELSKHQLLTDPILKNNQVWEFCKAGKVSTFFIERSLCMDSAQAIKKALLLNHGVAMIPKIFVEEELNEGILTPLLQEYNLKKRNLYILYQNRKYVPYKIRLFIEEMTSYLNDHYA</sequence>
<dbReference type="CDD" id="cd08422">
    <property type="entry name" value="PBP2_CrgA_like"/>
    <property type="match status" value="1"/>
</dbReference>
<dbReference type="OrthoDB" id="9786526at2"/>
<dbReference type="SUPFAM" id="SSF46785">
    <property type="entry name" value="Winged helix' DNA-binding domain"/>
    <property type="match status" value="1"/>
</dbReference>
<comment type="similarity">
    <text evidence="1">Belongs to the LysR transcriptional regulatory family.</text>
</comment>
<dbReference type="Proteomes" id="UP000242175">
    <property type="component" value="Chromosome small"/>
</dbReference>
<dbReference type="GO" id="GO:0003700">
    <property type="term" value="F:DNA-binding transcription factor activity"/>
    <property type="evidence" value="ECO:0007669"/>
    <property type="project" value="InterPro"/>
</dbReference>
<accession>A0A220VFU1</accession>
<dbReference type="RefSeq" id="WP_089074079.1">
    <property type="nucleotide sequence ID" value="NZ_CBCSAM010000002.1"/>
</dbReference>
<evidence type="ECO:0000313" key="6">
    <source>
        <dbReference type="EMBL" id="ASK79171.1"/>
    </source>
</evidence>
<evidence type="ECO:0000259" key="5">
    <source>
        <dbReference type="PROSITE" id="PS50931"/>
    </source>
</evidence>
<keyword evidence="4" id="KW-0804">Transcription</keyword>
<name>A0A220VFU1_9GAMM</name>
<gene>
    <name evidence="6" type="ORF">CF386_08865</name>
</gene>
<evidence type="ECO:0000256" key="2">
    <source>
        <dbReference type="ARBA" id="ARBA00023015"/>
    </source>
</evidence>
<evidence type="ECO:0000313" key="7">
    <source>
        <dbReference type="Proteomes" id="UP000242175"/>
    </source>
</evidence>
<dbReference type="PANTHER" id="PTHR30537">
    <property type="entry name" value="HTH-TYPE TRANSCRIPTIONAL REGULATOR"/>
    <property type="match status" value="1"/>
</dbReference>
<dbReference type="Pfam" id="PF00126">
    <property type="entry name" value="HTH_1"/>
    <property type="match status" value="1"/>
</dbReference>
<keyword evidence="7" id="KW-1185">Reference proteome</keyword>
<dbReference type="InterPro" id="IPR000847">
    <property type="entry name" value="LysR_HTH_N"/>
</dbReference>
<protein>
    <submittedName>
        <fullName evidence="6">LysR family transcriptional regulator</fullName>
    </submittedName>
</protein>
<dbReference type="GO" id="GO:0003677">
    <property type="term" value="F:DNA binding"/>
    <property type="evidence" value="ECO:0007669"/>
    <property type="project" value="UniProtKB-KW"/>
</dbReference>
<dbReference type="InterPro" id="IPR058163">
    <property type="entry name" value="LysR-type_TF_proteobact-type"/>
</dbReference>
<dbReference type="AlphaFoldDB" id="A0A220VFU1"/>
<dbReference type="PROSITE" id="PS50931">
    <property type="entry name" value="HTH_LYSR"/>
    <property type="match status" value="1"/>
</dbReference>
<dbReference type="InterPro" id="IPR036390">
    <property type="entry name" value="WH_DNA-bd_sf"/>
</dbReference>
<evidence type="ECO:0000256" key="1">
    <source>
        <dbReference type="ARBA" id="ARBA00009437"/>
    </source>
</evidence>
<dbReference type="EMBL" id="CP022356">
    <property type="protein sequence ID" value="ASK79171.1"/>
    <property type="molecule type" value="Genomic_DNA"/>
</dbReference>
<proteinExistence type="inferred from homology"/>
<dbReference type="PANTHER" id="PTHR30537:SF5">
    <property type="entry name" value="HTH-TYPE TRANSCRIPTIONAL ACTIVATOR TTDR-RELATED"/>
    <property type="match status" value="1"/>
</dbReference>
<feature type="domain" description="HTH lysR-type" evidence="5">
    <location>
        <begin position="1"/>
        <end position="59"/>
    </location>
</feature>
<reference evidence="6 7" key="1">
    <citation type="journal article" date="2016" name="Int. J. Syst. Evol. Microbiol.">
        <title>Paraphotobacterium marinum gen. nov., sp. nov., a member of the family Vibrionaceae, isolated from surface seawater.</title>
        <authorList>
            <person name="Huang Z."/>
            <person name="Dong C."/>
            <person name="Shao Z."/>
        </authorList>
    </citation>
    <scope>NUCLEOTIDE SEQUENCE [LARGE SCALE GENOMIC DNA]</scope>
    <source>
        <strain evidence="6 7">NSCS20N07D</strain>
    </source>
</reference>
<dbReference type="Pfam" id="PF03466">
    <property type="entry name" value="LysR_substrate"/>
    <property type="match status" value="1"/>
</dbReference>
<dbReference type="InterPro" id="IPR005119">
    <property type="entry name" value="LysR_subst-bd"/>
</dbReference>
<dbReference type="KEGG" id="pmai:CF386_08865"/>
<keyword evidence="3" id="KW-0238">DNA-binding</keyword>
<dbReference type="SUPFAM" id="SSF53850">
    <property type="entry name" value="Periplasmic binding protein-like II"/>
    <property type="match status" value="1"/>
</dbReference>
<dbReference type="Gene3D" id="1.10.10.10">
    <property type="entry name" value="Winged helix-like DNA-binding domain superfamily/Winged helix DNA-binding domain"/>
    <property type="match status" value="1"/>
</dbReference>
<dbReference type="Gene3D" id="3.40.190.290">
    <property type="match status" value="1"/>
</dbReference>
<evidence type="ECO:0000256" key="3">
    <source>
        <dbReference type="ARBA" id="ARBA00023125"/>
    </source>
</evidence>